<gene>
    <name evidence="2" type="ORF">EVOR1521_LOCUS9932</name>
</gene>
<feature type="non-terminal residue" evidence="2">
    <location>
        <position position="1"/>
    </location>
</feature>
<proteinExistence type="predicted"/>
<name>A0AA36MSS9_9DINO</name>
<protein>
    <submittedName>
        <fullName evidence="2">Uncharacterized protein</fullName>
    </submittedName>
</protein>
<comment type="caution">
    <text evidence="2">The sequence shown here is derived from an EMBL/GenBank/DDBJ whole genome shotgun (WGS) entry which is preliminary data.</text>
</comment>
<evidence type="ECO:0000313" key="2">
    <source>
        <dbReference type="EMBL" id="CAJ1382577.1"/>
    </source>
</evidence>
<reference evidence="2" key="1">
    <citation type="submission" date="2023-08" db="EMBL/GenBank/DDBJ databases">
        <authorList>
            <person name="Chen Y."/>
            <person name="Shah S."/>
            <person name="Dougan E. K."/>
            <person name="Thang M."/>
            <person name="Chan C."/>
        </authorList>
    </citation>
    <scope>NUCLEOTIDE SEQUENCE</scope>
</reference>
<feature type="compositionally biased region" description="Basic and acidic residues" evidence="1">
    <location>
        <begin position="39"/>
        <end position="53"/>
    </location>
</feature>
<accession>A0AA36MSS9</accession>
<dbReference type="AlphaFoldDB" id="A0AA36MSS9"/>
<sequence length="53" mass="5792">MATDFVELLLPNVRSMEGGEEQVVAALELLHSDIGQGVKDPEGPVEEKEVKEE</sequence>
<dbReference type="Proteomes" id="UP001178507">
    <property type="component" value="Unassembled WGS sequence"/>
</dbReference>
<evidence type="ECO:0000256" key="1">
    <source>
        <dbReference type="SAM" id="MobiDB-lite"/>
    </source>
</evidence>
<evidence type="ECO:0000313" key="3">
    <source>
        <dbReference type="Proteomes" id="UP001178507"/>
    </source>
</evidence>
<organism evidence="2 3">
    <name type="scientific">Effrenium voratum</name>
    <dbReference type="NCBI Taxonomy" id="2562239"/>
    <lineage>
        <taxon>Eukaryota</taxon>
        <taxon>Sar</taxon>
        <taxon>Alveolata</taxon>
        <taxon>Dinophyceae</taxon>
        <taxon>Suessiales</taxon>
        <taxon>Symbiodiniaceae</taxon>
        <taxon>Effrenium</taxon>
    </lineage>
</organism>
<feature type="region of interest" description="Disordered" evidence="1">
    <location>
        <begin position="34"/>
        <end position="53"/>
    </location>
</feature>
<keyword evidence="3" id="KW-1185">Reference proteome</keyword>
<dbReference type="EMBL" id="CAUJNA010000917">
    <property type="protein sequence ID" value="CAJ1382577.1"/>
    <property type="molecule type" value="Genomic_DNA"/>
</dbReference>